<evidence type="ECO:0000313" key="4">
    <source>
        <dbReference type="Proteomes" id="UP001501638"/>
    </source>
</evidence>
<feature type="domain" description="AB hydrolase-1" evidence="2">
    <location>
        <begin position="22"/>
        <end position="270"/>
    </location>
</feature>
<dbReference type="Proteomes" id="UP001501638">
    <property type="component" value="Unassembled WGS sequence"/>
</dbReference>
<gene>
    <name evidence="3" type="ORF">GCM10010405_18530</name>
</gene>
<keyword evidence="3" id="KW-0378">Hydrolase</keyword>
<comment type="caution">
    <text evidence="3">The sequence shown here is derived from an EMBL/GenBank/DDBJ whole genome shotgun (WGS) entry which is preliminary data.</text>
</comment>
<dbReference type="RefSeq" id="WP_344321656.1">
    <property type="nucleotide sequence ID" value="NZ_BAAASZ010000017.1"/>
</dbReference>
<keyword evidence="4" id="KW-1185">Reference proteome</keyword>
<evidence type="ECO:0000259" key="2">
    <source>
        <dbReference type="Pfam" id="PF00561"/>
    </source>
</evidence>
<sequence>MPRALSNGMELEYDTFGDPDRPAMLLIMGLGAQMTVWRPEFCRALAERGFHVIRYDNRDCGLSTFLDDCPPPDIEAILAGDASTVPYRLADMARDAAGLLDALGVDAAHVVGASMGGMIAQQLVIDHPDRVLSLCSIMSTTGDHSIGTATSEALAVLTAPPARTREEAVERAVRSAAVIGSPAHPTPVEELRERAAAAYDRSHRPDGFARQYAAILASPDRTPRLRAVTVPTLVVHGADDPLIDRSGGEATAAAVPGAELMVIPGMGHDLPEPLWPEIVDAVTRNAARAGDRTAGNAPDRSAASGPVG</sequence>
<dbReference type="Gene3D" id="3.40.50.1820">
    <property type="entry name" value="alpha/beta hydrolase"/>
    <property type="match status" value="1"/>
</dbReference>
<evidence type="ECO:0000256" key="1">
    <source>
        <dbReference type="SAM" id="MobiDB-lite"/>
    </source>
</evidence>
<dbReference type="SUPFAM" id="SSF53474">
    <property type="entry name" value="alpha/beta-Hydrolases"/>
    <property type="match status" value="1"/>
</dbReference>
<proteinExistence type="predicted"/>
<dbReference type="PANTHER" id="PTHR43433:SF5">
    <property type="entry name" value="AB HYDROLASE-1 DOMAIN-CONTAINING PROTEIN"/>
    <property type="match status" value="1"/>
</dbReference>
<name>A0ABN3JNQ9_9ACTN</name>
<dbReference type="InterPro" id="IPR050471">
    <property type="entry name" value="AB_hydrolase"/>
</dbReference>
<dbReference type="EMBL" id="BAAASZ010000017">
    <property type="protein sequence ID" value="GAA2435723.1"/>
    <property type="molecule type" value="Genomic_DNA"/>
</dbReference>
<accession>A0ABN3JNQ9</accession>
<dbReference type="PANTHER" id="PTHR43433">
    <property type="entry name" value="HYDROLASE, ALPHA/BETA FOLD FAMILY PROTEIN"/>
    <property type="match status" value="1"/>
</dbReference>
<evidence type="ECO:0000313" key="3">
    <source>
        <dbReference type="EMBL" id="GAA2435723.1"/>
    </source>
</evidence>
<dbReference type="GO" id="GO:0016787">
    <property type="term" value="F:hydrolase activity"/>
    <property type="evidence" value="ECO:0007669"/>
    <property type="project" value="UniProtKB-KW"/>
</dbReference>
<dbReference type="Pfam" id="PF00561">
    <property type="entry name" value="Abhydrolase_1"/>
    <property type="match status" value="1"/>
</dbReference>
<reference evidence="3 4" key="1">
    <citation type="journal article" date="2019" name="Int. J. Syst. Evol. Microbiol.">
        <title>The Global Catalogue of Microorganisms (GCM) 10K type strain sequencing project: providing services to taxonomists for standard genome sequencing and annotation.</title>
        <authorList>
            <consortium name="The Broad Institute Genomics Platform"/>
            <consortium name="The Broad Institute Genome Sequencing Center for Infectious Disease"/>
            <person name="Wu L."/>
            <person name="Ma J."/>
        </authorList>
    </citation>
    <scope>NUCLEOTIDE SEQUENCE [LARGE SCALE GENOMIC DNA]</scope>
    <source>
        <strain evidence="3 4">JCM 6305</strain>
    </source>
</reference>
<feature type="region of interest" description="Disordered" evidence="1">
    <location>
        <begin position="289"/>
        <end position="308"/>
    </location>
</feature>
<dbReference type="InterPro" id="IPR029058">
    <property type="entry name" value="AB_hydrolase_fold"/>
</dbReference>
<organism evidence="3 4">
    <name type="scientific">Streptomyces macrosporus</name>
    <dbReference type="NCBI Taxonomy" id="44032"/>
    <lineage>
        <taxon>Bacteria</taxon>
        <taxon>Bacillati</taxon>
        <taxon>Actinomycetota</taxon>
        <taxon>Actinomycetes</taxon>
        <taxon>Kitasatosporales</taxon>
        <taxon>Streptomycetaceae</taxon>
        <taxon>Streptomyces</taxon>
    </lineage>
</organism>
<dbReference type="InterPro" id="IPR000073">
    <property type="entry name" value="AB_hydrolase_1"/>
</dbReference>
<protein>
    <submittedName>
        <fullName evidence="3">Alpha/beta hydrolase</fullName>
    </submittedName>
</protein>